<keyword evidence="3" id="KW-1185">Reference proteome</keyword>
<dbReference type="InterPro" id="IPR037185">
    <property type="entry name" value="EmrE-like"/>
</dbReference>
<evidence type="ECO:0000256" key="1">
    <source>
        <dbReference type="SAM" id="Phobius"/>
    </source>
</evidence>
<keyword evidence="1" id="KW-0812">Transmembrane</keyword>
<evidence type="ECO:0008006" key="4">
    <source>
        <dbReference type="Google" id="ProtNLM"/>
    </source>
</evidence>
<dbReference type="RefSeq" id="WP_214299707.1">
    <property type="nucleotide sequence ID" value="NZ_JAHDYS010000011.1"/>
</dbReference>
<evidence type="ECO:0000313" key="3">
    <source>
        <dbReference type="Proteomes" id="UP000784128"/>
    </source>
</evidence>
<name>A0ABS5UAB3_9BACT</name>
<proteinExistence type="predicted"/>
<dbReference type="EMBL" id="JAHDYS010000011">
    <property type="protein sequence ID" value="MBT1072571.1"/>
    <property type="molecule type" value="Genomic_DNA"/>
</dbReference>
<dbReference type="SUPFAM" id="SSF103481">
    <property type="entry name" value="Multidrug resistance efflux transporter EmrE"/>
    <property type="match status" value="1"/>
</dbReference>
<accession>A0ABS5UAB3</accession>
<reference evidence="2 3" key="1">
    <citation type="submission" date="2021-05" db="EMBL/GenBank/DDBJ databases">
        <title>The draft genome of Geobacter chapellei DSM 13688.</title>
        <authorList>
            <person name="Xu Z."/>
            <person name="Masuda Y."/>
            <person name="Itoh H."/>
            <person name="Senoo K."/>
        </authorList>
    </citation>
    <scope>NUCLEOTIDE SEQUENCE [LARGE SCALE GENOMIC DNA]</scope>
    <source>
        <strain evidence="2 3">DSM 13688</strain>
    </source>
</reference>
<dbReference type="Proteomes" id="UP000784128">
    <property type="component" value="Unassembled WGS sequence"/>
</dbReference>
<evidence type="ECO:0000313" key="2">
    <source>
        <dbReference type="EMBL" id="MBT1072571.1"/>
    </source>
</evidence>
<feature type="transmembrane region" description="Helical" evidence="1">
    <location>
        <begin position="47"/>
        <end position="73"/>
    </location>
</feature>
<feature type="transmembrane region" description="Helical" evidence="1">
    <location>
        <begin position="110"/>
        <end position="128"/>
    </location>
</feature>
<comment type="caution">
    <text evidence="2">The sequence shown here is derived from an EMBL/GenBank/DDBJ whole genome shotgun (WGS) entry which is preliminary data.</text>
</comment>
<feature type="transmembrane region" description="Helical" evidence="1">
    <location>
        <begin position="85"/>
        <end position="104"/>
    </location>
</feature>
<protein>
    <recommendedName>
        <fullName evidence="4">EamA-like transporter family protein</fullName>
    </recommendedName>
</protein>
<organism evidence="2 3">
    <name type="scientific">Pelotalea chapellei</name>
    <dbReference type="NCBI Taxonomy" id="44671"/>
    <lineage>
        <taxon>Bacteria</taxon>
        <taxon>Pseudomonadati</taxon>
        <taxon>Thermodesulfobacteriota</taxon>
        <taxon>Desulfuromonadia</taxon>
        <taxon>Geobacterales</taxon>
        <taxon>Geobacteraceae</taxon>
        <taxon>Pelotalea</taxon>
    </lineage>
</organism>
<gene>
    <name evidence="2" type="ORF">KJB30_12295</name>
</gene>
<sequence>MTNSIFTLLFWVVSYSLAMAFSIALLGDRSLISGNLLSFQAITRIIFHWKFALSMCMALFARVAFIMVNNSLLSIPRLATNSTTVTAFILVIAYVAVVIVNNIFLNESLSVSQCFGASMIIVGLLVMLS</sequence>
<keyword evidence="1" id="KW-1133">Transmembrane helix</keyword>
<keyword evidence="1" id="KW-0472">Membrane</keyword>
<feature type="transmembrane region" description="Helical" evidence="1">
    <location>
        <begin position="7"/>
        <end position="27"/>
    </location>
</feature>